<proteinExistence type="predicted"/>
<protein>
    <recommendedName>
        <fullName evidence="4">DUF3828 domain-containing protein</fullName>
    </recommendedName>
</protein>
<sequence length="187" mass="21335">MKKLFFCLSVFLFLFSCTKKDAGPNVTGADAEISKVLEKFYEAYGKSSETLYSKPIAEDVFTPEIKNEIEEIISASRKDMERIRKSAHPEDKPLILEGSVFTSLYEGYTQYKINSIKIRDLKPEVKIADVTVGFENASVSPKIQWSENVHLVNSPGNTWRIDNITFDKIAQVKDLKTRLNDLRAEFK</sequence>
<dbReference type="PROSITE" id="PS51257">
    <property type="entry name" value="PROKAR_LIPOPROTEIN"/>
    <property type="match status" value="1"/>
</dbReference>
<gene>
    <name evidence="2" type="ORF">AAFP95_15380</name>
</gene>
<feature type="chain" id="PRO_5043873545" description="DUF3828 domain-containing protein" evidence="1">
    <location>
        <begin position="23"/>
        <end position="187"/>
    </location>
</feature>
<dbReference type="Proteomes" id="UP001463665">
    <property type="component" value="Chromosome"/>
</dbReference>
<organism evidence="2 3">
    <name type="scientific">Chryseobacterium endophyticum</name>
    <dbReference type="NCBI Taxonomy" id="1854762"/>
    <lineage>
        <taxon>Bacteria</taxon>
        <taxon>Pseudomonadati</taxon>
        <taxon>Bacteroidota</taxon>
        <taxon>Flavobacteriia</taxon>
        <taxon>Flavobacteriales</taxon>
        <taxon>Weeksellaceae</taxon>
        <taxon>Chryseobacterium group</taxon>
        <taxon>Chryseobacterium</taxon>
    </lineage>
</organism>
<accession>A0AAU6WKP6</accession>
<evidence type="ECO:0000313" key="2">
    <source>
        <dbReference type="EMBL" id="XAO73168.1"/>
    </source>
</evidence>
<keyword evidence="3" id="KW-1185">Reference proteome</keyword>
<evidence type="ECO:0000313" key="3">
    <source>
        <dbReference type="Proteomes" id="UP001463665"/>
    </source>
</evidence>
<dbReference type="EMBL" id="CP154834">
    <property type="protein sequence ID" value="XAO73168.1"/>
    <property type="molecule type" value="Genomic_DNA"/>
</dbReference>
<name>A0AAU6WKP6_9FLAO</name>
<keyword evidence="1" id="KW-0732">Signal</keyword>
<evidence type="ECO:0000256" key="1">
    <source>
        <dbReference type="SAM" id="SignalP"/>
    </source>
</evidence>
<dbReference type="RefSeq" id="WP_294309000.1">
    <property type="nucleotide sequence ID" value="NZ_CP154834.1"/>
</dbReference>
<dbReference type="AlphaFoldDB" id="A0AAU6WKP6"/>
<reference evidence="2 3" key="1">
    <citation type="submission" date="2024-04" db="EMBL/GenBank/DDBJ databases">
        <title>Genome sequencing and assembly of rice foliar adapted Chryseobacterium endophyticum OsEnb-ALM-A6.</title>
        <authorList>
            <person name="Kumar S."/>
            <person name="Javed M."/>
            <person name="Chouhan V."/>
            <person name="Charishma K."/>
            <person name="Patel A."/>
            <person name="Kumar M."/>
            <person name="Sahu K.P."/>
            <person name="Kumar A."/>
        </authorList>
    </citation>
    <scope>NUCLEOTIDE SEQUENCE [LARGE SCALE GENOMIC DNA]</scope>
    <source>
        <strain evidence="2 3">OsEnb-ALM-A6</strain>
    </source>
</reference>
<evidence type="ECO:0008006" key="4">
    <source>
        <dbReference type="Google" id="ProtNLM"/>
    </source>
</evidence>
<feature type="signal peptide" evidence="1">
    <location>
        <begin position="1"/>
        <end position="22"/>
    </location>
</feature>